<dbReference type="FunFam" id="3.40.50.720:FF:000084">
    <property type="entry name" value="Short-chain dehydrogenase reductase"/>
    <property type="match status" value="1"/>
</dbReference>
<protein>
    <submittedName>
        <fullName evidence="3">SDR family oxidoreductase</fullName>
    </submittedName>
</protein>
<dbReference type="PROSITE" id="PS00061">
    <property type="entry name" value="ADH_SHORT"/>
    <property type="match status" value="1"/>
</dbReference>
<dbReference type="InterPro" id="IPR036291">
    <property type="entry name" value="NAD(P)-bd_dom_sf"/>
</dbReference>
<dbReference type="AlphaFoldDB" id="A0A7Y6TWQ0"/>
<keyword evidence="4" id="KW-1185">Reference proteome</keyword>
<dbReference type="PANTHER" id="PTHR24321">
    <property type="entry name" value="DEHYDROGENASES, SHORT CHAIN"/>
    <property type="match status" value="1"/>
</dbReference>
<name>A0A7Y6TWQ0_9BURK</name>
<dbReference type="Pfam" id="PF13561">
    <property type="entry name" value="adh_short_C2"/>
    <property type="match status" value="1"/>
</dbReference>
<dbReference type="PANTHER" id="PTHR24321:SF15">
    <property type="entry name" value="OXIDOREDUCTASE UCPA"/>
    <property type="match status" value="1"/>
</dbReference>
<evidence type="ECO:0000313" key="4">
    <source>
        <dbReference type="Proteomes" id="UP000529637"/>
    </source>
</evidence>
<dbReference type="Gene3D" id="3.40.50.720">
    <property type="entry name" value="NAD(P)-binding Rossmann-like Domain"/>
    <property type="match status" value="1"/>
</dbReference>
<proteinExistence type="inferred from homology"/>
<keyword evidence="2" id="KW-0560">Oxidoreductase</keyword>
<dbReference type="InterPro" id="IPR020904">
    <property type="entry name" value="Sc_DH/Rdtase_CS"/>
</dbReference>
<evidence type="ECO:0000313" key="3">
    <source>
        <dbReference type="EMBL" id="NUZ06364.1"/>
    </source>
</evidence>
<dbReference type="PRINTS" id="PR00080">
    <property type="entry name" value="SDRFAMILY"/>
</dbReference>
<comment type="caution">
    <text evidence="3">The sequence shown here is derived from an EMBL/GenBank/DDBJ whole genome shotgun (WGS) entry which is preliminary data.</text>
</comment>
<dbReference type="EMBL" id="JABWMJ010000004">
    <property type="protein sequence ID" value="NUZ06364.1"/>
    <property type="molecule type" value="Genomic_DNA"/>
</dbReference>
<evidence type="ECO:0000256" key="2">
    <source>
        <dbReference type="ARBA" id="ARBA00023002"/>
    </source>
</evidence>
<sequence length="266" mass="28490">MGSRLEGKVAIVTGAGTRGDGIGNGKACAFVYAREGARVLAADVDMGLAEATAEMIRAEGGTCIPFRADVSRSEDCRALTEACIKSFGRIDVLHNNVGITNSGGPVEYAEEQWDRMMNVNAKSMFLTAKHALPHMELQGSGSIVNIGSINGERAIPFPKFAYAASKAAMIAMSREIAIQYAPKGIRSNVVLVGLIRSPIVEQNNTRLYGGDPDEMWRKRDAMSPTGKQGEVWDVANASLFFASDESRYVNGTVLPVDGGLINMVKL</sequence>
<dbReference type="Proteomes" id="UP000529637">
    <property type="component" value="Unassembled WGS sequence"/>
</dbReference>
<dbReference type="PRINTS" id="PR00081">
    <property type="entry name" value="GDHRDH"/>
</dbReference>
<dbReference type="InterPro" id="IPR002347">
    <property type="entry name" value="SDR_fam"/>
</dbReference>
<dbReference type="SUPFAM" id="SSF51735">
    <property type="entry name" value="NAD(P)-binding Rossmann-fold domains"/>
    <property type="match status" value="1"/>
</dbReference>
<dbReference type="RefSeq" id="WP_176069192.1">
    <property type="nucleotide sequence ID" value="NZ_JABWMJ010000004.1"/>
</dbReference>
<gene>
    <name evidence="3" type="ORF">HQN59_11395</name>
</gene>
<comment type="similarity">
    <text evidence="1">Belongs to the short-chain dehydrogenases/reductases (SDR) family.</text>
</comment>
<dbReference type="GO" id="GO:0016491">
    <property type="term" value="F:oxidoreductase activity"/>
    <property type="evidence" value="ECO:0007669"/>
    <property type="project" value="UniProtKB-KW"/>
</dbReference>
<dbReference type="CDD" id="cd05233">
    <property type="entry name" value="SDR_c"/>
    <property type="match status" value="1"/>
</dbReference>
<organism evidence="3 4">
    <name type="scientific">Piscinibacter koreensis</name>
    <dbReference type="NCBI Taxonomy" id="2742824"/>
    <lineage>
        <taxon>Bacteria</taxon>
        <taxon>Pseudomonadati</taxon>
        <taxon>Pseudomonadota</taxon>
        <taxon>Betaproteobacteria</taxon>
        <taxon>Burkholderiales</taxon>
        <taxon>Sphaerotilaceae</taxon>
        <taxon>Piscinibacter</taxon>
    </lineage>
</organism>
<reference evidence="3 4" key="1">
    <citation type="submission" date="2020-06" db="EMBL/GenBank/DDBJ databases">
        <title>Schlegella sp. ID0723 isolated from air conditioner.</title>
        <authorList>
            <person name="Kim D.Y."/>
            <person name="Kim D.-U."/>
        </authorList>
    </citation>
    <scope>NUCLEOTIDE SEQUENCE [LARGE SCALE GENOMIC DNA]</scope>
    <source>
        <strain evidence="3 4">ID0723</strain>
    </source>
</reference>
<evidence type="ECO:0000256" key="1">
    <source>
        <dbReference type="ARBA" id="ARBA00006484"/>
    </source>
</evidence>
<accession>A0A7Y6TWQ0</accession>